<dbReference type="GO" id="GO:0005524">
    <property type="term" value="F:ATP binding"/>
    <property type="evidence" value="ECO:0007669"/>
    <property type="project" value="UniProtKB-KW"/>
</dbReference>
<dbReference type="Gene3D" id="1.10.3290.10">
    <property type="entry name" value="Fido-like domain"/>
    <property type="match status" value="1"/>
</dbReference>
<evidence type="ECO:0000259" key="4">
    <source>
        <dbReference type="PROSITE" id="PS51459"/>
    </source>
</evidence>
<accession>A0A2N6CTE5</accession>
<dbReference type="InterPro" id="IPR040198">
    <property type="entry name" value="Fido_containing"/>
</dbReference>
<evidence type="ECO:0000313" key="5">
    <source>
        <dbReference type="EMBL" id="PLX60399.1"/>
    </source>
</evidence>
<keyword evidence="2" id="KW-0547">Nucleotide-binding</keyword>
<dbReference type="SUPFAM" id="SSF140931">
    <property type="entry name" value="Fic-like"/>
    <property type="match status" value="1"/>
</dbReference>
<organism evidence="5 6">
    <name type="scientific">Sedimenticola selenatireducens</name>
    <dbReference type="NCBI Taxonomy" id="191960"/>
    <lineage>
        <taxon>Bacteria</taxon>
        <taxon>Pseudomonadati</taxon>
        <taxon>Pseudomonadota</taxon>
        <taxon>Gammaproteobacteria</taxon>
        <taxon>Chromatiales</taxon>
        <taxon>Sedimenticolaceae</taxon>
        <taxon>Sedimenticola</taxon>
    </lineage>
</organism>
<dbReference type="PROSITE" id="PS51459">
    <property type="entry name" value="FIDO"/>
    <property type="match status" value="1"/>
</dbReference>
<reference evidence="5 6" key="1">
    <citation type="submission" date="2017-11" db="EMBL/GenBank/DDBJ databases">
        <title>Genome-resolved metagenomics identifies genetic mobility, metabolic interactions, and unexpected diversity in perchlorate-reducing communities.</title>
        <authorList>
            <person name="Barnum T.P."/>
            <person name="Figueroa I.A."/>
            <person name="Carlstrom C.I."/>
            <person name="Lucas L.N."/>
            <person name="Engelbrektson A.L."/>
            <person name="Coates J.D."/>
        </authorList>
    </citation>
    <scope>NUCLEOTIDE SEQUENCE [LARGE SCALE GENOMIC DNA]</scope>
    <source>
        <strain evidence="5">BM301</strain>
    </source>
</reference>
<sequence>MPCLESLLMRVNDAHKRFKTSPLSHVASRLEKEVVVSSIYGTNSIEGGTLSVEETEQALDLTPVQVKDIEQRRAINLKNAYELAQRVAAHPGWRLDIEFIKQIHIAVTDQLPHEYNRPGLLRDNPKGITTRVGSQEHGGIYKQPQYGKDVERLLNGLIEWHQQLVKHGVSVLVRAPLVHLYYELIHPFWDGNGRVGRVLEATLLQAEGYKYAPFAQARYYLEYIHAYFTLFNTTRKKAEKNSEVPNTDFVAFFLEGMLASINALHDRVNVLIAQILFENEVKRLHDEKAINARQYAIVSQIMATGKPMPLSDLRKAPWYQALYVKLTDKTRQRDLKGLRELGIVIQDDTNSLWVGYVNTAKASDE</sequence>
<dbReference type="InterPro" id="IPR036597">
    <property type="entry name" value="Fido-like_dom_sf"/>
</dbReference>
<feature type="binding site" evidence="2">
    <location>
        <begin position="190"/>
        <end position="197"/>
    </location>
    <ligand>
        <name>ATP</name>
        <dbReference type="ChEBI" id="CHEBI:30616"/>
    </ligand>
</feature>
<dbReference type="PANTHER" id="PTHR13504">
    <property type="entry name" value="FIDO DOMAIN-CONTAINING PROTEIN DDB_G0283145"/>
    <property type="match status" value="1"/>
</dbReference>
<keyword evidence="2" id="KW-0067">ATP-binding</keyword>
<dbReference type="Pfam" id="PF02661">
    <property type="entry name" value="Fic"/>
    <property type="match status" value="1"/>
</dbReference>
<feature type="site" description="Important for autoinhibition of adenylyltransferase activity" evidence="3">
    <location>
        <position position="46"/>
    </location>
</feature>
<dbReference type="STRING" id="1111735.GCA_000428045_02552"/>
<dbReference type="AlphaFoldDB" id="A0A2N6CTE5"/>
<feature type="domain" description="Fido" evidence="4">
    <location>
        <begin position="95"/>
        <end position="255"/>
    </location>
</feature>
<proteinExistence type="predicted"/>
<evidence type="ECO:0000256" key="3">
    <source>
        <dbReference type="PIRSR" id="PIRSR640198-3"/>
    </source>
</evidence>
<evidence type="ECO:0000256" key="1">
    <source>
        <dbReference type="PIRSR" id="PIRSR640198-1"/>
    </source>
</evidence>
<dbReference type="EMBL" id="PKUN01000025">
    <property type="protein sequence ID" value="PLX60399.1"/>
    <property type="molecule type" value="Genomic_DNA"/>
</dbReference>
<dbReference type="PANTHER" id="PTHR13504:SF38">
    <property type="entry name" value="FIDO DOMAIN-CONTAINING PROTEIN"/>
    <property type="match status" value="1"/>
</dbReference>
<feature type="active site" evidence="1">
    <location>
        <position position="186"/>
    </location>
</feature>
<evidence type="ECO:0000313" key="6">
    <source>
        <dbReference type="Proteomes" id="UP000235015"/>
    </source>
</evidence>
<gene>
    <name evidence="5" type="ORF">C0630_16355</name>
</gene>
<dbReference type="Proteomes" id="UP000235015">
    <property type="component" value="Unassembled WGS sequence"/>
</dbReference>
<evidence type="ECO:0000256" key="2">
    <source>
        <dbReference type="PIRSR" id="PIRSR640198-2"/>
    </source>
</evidence>
<name>A0A2N6CTE5_9GAMM</name>
<comment type="caution">
    <text evidence="5">The sequence shown here is derived from an EMBL/GenBank/DDBJ whole genome shotgun (WGS) entry which is preliminary data.</text>
</comment>
<protein>
    <submittedName>
        <fullName evidence="5">Fic family protein</fullName>
    </submittedName>
</protein>
<dbReference type="InterPro" id="IPR003812">
    <property type="entry name" value="Fido"/>
</dbReference>